<name>A0A7J7ESG5_DICBM</name>
<evidence type="ECO:0000313" key="2">
    <source>
        <dbReference type="EMBL" id="KAF5918732.1"/>
    </source>
</evidence>
<dbReference type="Proteomes" id="UP000551758">
    <property type="component" value="Unassembled WGS sequence"/>
</dbReference>
<keyword evidence="3" id="KW-1185">Reference proteome</keyword>
<accession>A0A7J7ESG5</accession>
<evidence type="ECO:0000313" key="3">
    <source>
        <dbReference type="Proteomes" id="UP000551758"/>
    </source>
</evidence>
<gene>
    <name evidence="2" type="ORF">HPG69_005768</name>
</gene>
<dbReference type="AlphaFoldDB" id="A0A7J7ESG5"/>
<dbReference type="EMBL" id="JACDTQ010002427">
    <property type="protein sequence ID" value="KAF5918732.1"/>
    <property type="molecule type" value="Genomic_DNA"/>
</dbReference>
<feature type="non-terminal residue" evidence="2">
    <location>
        <position position="1"/>
    </location>
</feature>
<sequence length="219" mass="24106">YTDCDLSSRSYSSSSENFLRNSATGCPRERAYGVSMGHSPGFWTSSAQRAAEKSIMPGPAQGLFRKSFILAILNPDSKNQHHCAFTVIDPLSDDLRPIFLELLTEVLILDCDHMAIFSPGSYDTKGSAVLYTPDTPVSDMYDPMSISIPSPSPLSTYMHTFKLLSMSVAYFHANHEGNCEQEESQKSGQGSFSHGLRNLGEHRRGGDLPHLPGAPDRTW</sequence>
<reference evidence="2 3" key="1">
    <citation type="journal article" date="2020" name="Mol. Biol. Evol.">
        <title>Interspecific Gene Flow and the Evolution of Specialization in Black and White Rhinoceros.</title>
        <authorList>
            <person name="Moodley Y."/>
            <person name="Westbury M.V."/>
            <person name="Russo I.M."/>
            <person name="Gopalakrishnan S."/>
            <person name="Rakotoarivelo A."/>
            <person name="Olsen R.A."/>
            <person name="Prost S."/>
            <person name="Tunstall T."/>
            <person name="Ryder O.A."/>
            <person name="Dalen L."/>
            <person name="Bruford M.W."/>
        </authorList>
    </citation>
    <scope>NUCLEOTIDE SEQUENCE [LARGE SCALE GENOMIC DNA]</scope>
    <source>
        <strain evidence="2">SBR-YM</strain>
        <tissue evidence="2">Skin</tissue>
    </source>
</reference>
<organism evidence="2 3">
    <name type="scientific">Diceros bicornis minor</name>
    <name type="common">South-central black rhinoceros</name>
    <dbReference type="NCBI Taxonomy" id="77932"/>
    <lineage>
        <taxon>Eukaryota</taxon>
        <taxon>Metazoa</taxon>
        <taxon>Chordata</taxon>
        <taxon>Craniata</taxon>
        <taxon>Vertebrata</taxon>
        <taxon>Euteleostomi</taxon>
        <taxon>Mammalia</taxon>
        <taxon>Eutheria</taxon>
        <taxon>Laurasiatheria</taxon>
        <taxon>Perissodactyla</taxon>
        <taxon>Rhinocerotidae</taxon>
        <taxon>Diceros</taxon>
    </lineage>
</organism>
<feature type="region of interest" description="Disordered" evidence="1">
    <location>
        <begin position="179"/>
        <end position="219"/>
    </location>
</feature>
<evidence type="ECO:0000256" key="1">
    <source>
        <dbReference type="SAM" id="MobiDB-lite"/>
    </source>
</evidence>
<proteinExistence type="predicted"/>
<protein>
    <submittedName>
        <fullName evidence="2">Uncharacterized protein</fullName>
    </submittedName>
</protein>
<comment type="caution">
    <text evidence="2">The sequence shown here is derived from an EMBL/GenBank/DDBJ whole genome shotgun (WGS) entry which is preliminary data.</text>
</comment>